<reference evidence="4" key="1">
    <citation type="submission" date="2017-02" db="UniProtKB">
        <authorList>
            <consortium name="WormBaseParasite"/>
        </authorList>
    </citation>
    <scope>IDENTIFICATION</scope>
</reference>
<dbReference type="EMBL" id="UYYG01001150">
    <property type="protein sequence ID" value="VDN54414.1"/>
    <property type="molecule type" value="Genomic_DNA"/>
</dbReference>
<evidence type="ECO:0000313" key="3">
    <source>
        <dbReference type="Proteomes" id="UP000274756"/>
    </source>
</evidence>
<evidence type="ECO:0000313" key="1">
    <source>
        <dbReference type="EMBL" id="VDN54414.1"/>
    </source>
</evidence>
<keyword evidence="3" id="KW-1185">Reference proteome</keyword>
<dbReference type="AlphaFoldDB" id="A0A0N4U0F1"/>
<dbReference type="Proteomes" id="UP000274756">
    <property type="component" value="Unassembled WGS sequence"/>
</dbReference>
<evidence type="ECO:0000313" key="4">
    <source>
        <dbReference type="WBParaSite" id="DME_0000002701-mRNA-1"/>
    </source>
</evidence>
<evidence type="ECO:0000313" key="2">
    <source>
        <dbReference type="Proteomes" id="UP000038040"/>
    </source>
</evidence>
<gene>
    <name evidence="1" type="ORF">DME_LOCUS4387</name>
</gene>
<proteinExistence type="predicted"/>
<reference evidence="1 3" key="2">
    <citation type="submission" date="2018-11" db="EMBL/GenBank/DDBJ databases">
        <authorList>
            <consortium name="Pathogen Informatics"/>
        </authorList>
    </citation>
    <scope>NUCLEOTIDE SEQUENCE [LARGE SCALE GENOMIC DNA]</scope>
</reference>
<dbReference type="Gene3D" id="2.30.29.240">
    <property type="match status" value="1"/>
</dbReference>
<name>A0A0N4U0F1_DRAME</name>
<dbReference type="WBParaSite" id="DME_0000002701-mRNA-1">
    <property type="protein sequence ID" value="DME_0000002701-mRNA-1"/>
    <property type="gene ID" value="DME_0000002701"/>
</dbReference>
<organism evidence="2 4">
    <name type="scientific">Dracunculus medinensis</name>
    <name type="common">Guinea worm</name>
    <dbReference type="NCBI Taxonomy" id="318479"/>
    <lineage>
        <taxon>Eukaryota</taxon>
        <taxon>Metazoa</taxon>
        <taxon>Ecdysozoa</taxon>
        <taxon>Nematoda</taxon>
        <taxon>Chromadorea</taxon>
        <taxon>Rhabditida</taxon>
        <taxon>Spirurina</taxon>
        <taxon>Dracunculoidea</taxon>
        <taxon>Dracunculidae</taxon>
        <taxon>Dracunculus</taxon>
    </lineage>
</organism>
<protein>
    <submittedName>
        <fullName evidence="4">PH domain-containing protein</fullName>
    </submittedName>
</protein>
<accession>A0A0N4U0F1</accession>
<dbReference type="STRING" id="318479.A0A0N4U0F1"/>
<dbReference type="Proteomes" id="UP000038040">
    <property type="component" value="Unplaced"/>
</dbReference>
<sequence length="120" mass="13846">MGVRFCHSASLFLHNYFFQMNGQLKKIFAGTFTTATCTISSCFLTIMHGADPVYPQATTFLTDSDESTKLWVMELRKLSAELIKDISVKGAFHYWQRLFTKIMHTSVDDSITVNRYNWFP</sequence>